<feature type="transmembrane region" description="Helical" evidence="1">
    <location>
        <begin position="88"/>
        <end position="107"/>
    </location>
</feature>
<feature type="transmembrane region" description="Helical" evidence="1">
    <location>
        <begin position="119"/>
        <end position="138"/>
    </location>
</feature>
<dbReference type="PATRIC" id="fig|92835.4.peg.1644"/>
<proteinExistence type="predicted"/>
<evidence type="ECO:0008006" key="4">
    <source>
        <dbReference type="Google" id="ProtNLM"/>
    </source>
</evidence>
<keyword evidence="1" id="KW-1133">Transmembrane helix</keyword>
<keyword evidence="1" id="KW-0472">Membrane</keyword>
<dbReference type="STRING" id="92835.RS81_01625"/>
<reference evidence="2 3" key="1">
    <citation type="submission" date="2015-02" db="EMBL/GenBank/DDBJ databases">
        <title>Draft genome sequences of ten Microbacterium spp. with emphasis on heavy metal contaminated environments.</title>
        <authorList>
            <person name="Corretto E."/>
        </authorList>
    </citation>
    <scope>NUCLEOTIDE SEQUENCE [LARGE SCALE GENOMIC DNA]</scope>
    <source>
        <strain evidence="2 3">DSM 12510</strain>
    </source>
</reference>
<feature type="transmembrane region" description="Helical" evidence="1">
    <location>
        <begin position="159"/>
        <end position="180"/>
    </location>
</feature>
<feature type="transmembrane region" description="Helical" evidence="1">
    <location>
        <begin position="44"/>
        <end position="67"/>
    </location>
</feature>
<gene>
    <name evidence="2" type="ORF">RS81_01625</name>
</gene>
<protein>
    <recommendedName>
        <fullName evidence="4">Copper resistance protein D</fullName>
    </recommendedName>
</protein>
<comment type="caution">
    <text evidence="2">The sequence shown here is derived from an EMBL/GenBank/DDBJ whole genome shotgun (WGS) entry which is preliminary data.</text>
</comment>
<evidence type="ECO:0000256" key="1">
    <source>
        <dbReference type="SAM" id="Phobius"/>
    </source>
</evidence>
<dbReference type="OrthoDB" id="4350935at2"/>
<evidence type="ECO:0000313" key="3">
    <source>
        <dbReference type="Proteomes" id="UP000033956"/>
    </source>
</evidence>
<dbReference type="EMBL" id="JYIZ01000046">
    <property type="protein sequence ID" value="KJL40541.1"/>
    <property type="molecule type" value="Genomic_DNA"/>
</dbReference>
<name>A0A0M2H7I0_9MICO</name>
<accession>A0A0M2H7I0</accession>
<sequence>MTSPLIERRRVTRHRRAVAYWAVSIAWLLSMWMGSQIVPPGWLHYVALFGHLAAVIVGLGAAVLLEAKGMLWARGSRSLGDFLRTEHSVTPLAWLGIVGLFGTGAFLEPDLGVPLTALKMGAVLVAAMNGIALTKLTFELRRLPGDARFSRLPRHVQVWCVWSAGLSQLAWWTAVIIGMLNTAGP</sequence>
<keyword evidence="1" id="KW-0812">Transmembrane</keyword>
<dbReference type="RefSeq" id="WP_052682505.1">
    <property type="nucleotide sequence ID" value="NZ_BAAAUP010000003.1"/>
</dbReference>
<keyword evidence="3" id="KW-1185">Reference proteome</keyword>
<evidence type="ECO:0000313" key="2">
    <source>
        <dbReference type="EMBL" id="KJL40541.1"/>
    </source>
</evidence>
<feature type="transmembrane region" description="Helical" evidence="1">
    <location>
        <begin position="18"/>
        <end position="38"/>
    </location>
</feature>
<dbReference type="AlphaFoldDB" id="A0A0M2H7I0"/>
<dbReference type="Proteomes" id="UP000033956">
    <property type="component" value="Unassembled WGS sequence"/>
</dbReference>
<organism evidence="2 3">
    <name type="scientific">Microbacterium terrae</name>
    <dbReference type="NCBI Taxonomy" id="69369"/>
    <lineage>
        <taxon>Bacteria</taxon>
        <taxon>Bacillati</taxon>
        <taxon>Actinomycetota</taxon>
        <taxon>Actinomycetes</taxon>
        <taxon>Micrococcales</taxon>
        <taxon>Microbacteriaceae</taxon>
        <taxon>Microbacterium</taxon>
    </lineage>
</organism>